<evidence type="ECO:0000313" key="2">
    <source>
        <dbReference type="Proteomes" id="UP000068067"/>
    </source>
</evidence>
<sequence>MLAAAVGGPWLVVTIRGAFSGIALRPGWIGRTGAQTFVHHAAGLSDLGGLVCAKFSGGEFFCLVEGLSGGLFAGWAVQEVLGFAHDFHDFHDCVLSSVFSAF</sequence>
<accession>A0A0M4CFZ7</accession>
<dbReference type="AlphaFoldDB" id="A0A0M4CFZ7"/>
<dbReference type="Proteomes" id="UP000068067">
    <property type="component" value="Plasmid pCdes2"/>
</dbReference>
<dbReference type="EMBL" id="CP009222">
    <property type="protein sequence ID" value="ALC07204.1"/>
    <property type="molecule type" value="Genomic_DNA"/>
</dbReference>
<evidence type="ECO:0000313" key="1">
    <source>
        <dbReference type="EMBL" id="ALC07204.1"/>
    </source>
</evidence>
<name>A0A0M4CFZ7_9CORY</name>
<protein>
    <submittedName>
        <fullName evidence="1">Uncharacterized protein</fullName>
    </submittedName>
</protein>
<proteinExistence type="predicted"/>
<geneLocation type="plasmid" evidence="1 2">
    <name>pCdes2</name>
</geneLocation>
<keyword evidence="2" id="KW-1185">Reference proteome</keyword>
<keyword evidence="1" id="KW-0614">Plasmid</keyword>
<gene>
    <name evidence="1" type="ORF">CDES_14520</name>
</gene>
<reference evidence="1 2" key="1">
    <citation type="submission" date="2014-08" db="EMBL/GenBank/DDBJ databases">
        <title>Complete genome sequence of Corynebacterium deserti GIMN1.010 (=DSM 45689), isolated from desert sand in western China.</title>
        <authorList>
            <person name="Ruckert C."/>
            <person name="Albersmeier A."/>
            <person name="Kalinowski J."/>
        </authorList>
    </citation>
    <scope>NUCLEOTIDE SEQUENCE [LARGE SCALE GENOMIC DNA]</scope>
    <source>
        <strain evidence="1 2">GIMN1.010</strain>
        <plasmid evidence="1 2">pCdes2</plasmid>
    </source>
</reference>
<dbReference type="KEGG" id="cdx:CDES_14520"/>
<organism evidence="1 2">
    <name type="scientific">Corynebacterium deserti GIMN1.010</name>
    <dbReference type="NCBI Taxonomy" id="931089"/>
    <lineage>
        <taxon>Bacteria</taxon>
        <taxon>Bacillati</taxon>
        <taxon>Actinomycetota</taxon>
        <taxon>Actinomycetes</taxon>
        <taxon>Mycobacteriales</taxon>
        <taxon>Corynebacteriaceae</taxon>
        <taxon>Corynebacterium</taxon>
    </lineage>
</organism>